<dbReference type="PANTHER" id="PTHR11280:SF5">
    <property type="entry name" value="GLUCOSAMINE-6-PHOSPHATE ISOMERASE"/>
    <property type="match status" value="1"/>
</dbReference>
<comment type="catalytic activity">
    <reaction evidence="3">
        <text>alpha-D-glucosamine 6-phosphate + H2O = beta-D-fructose 6-phosphate + NH4(+)</text>
        <dbReference type="Rhea" id="RHEA:12172"/>
        <dbReference type="ChEBI" id="CHEBI:15377"/>
        <dbReference type="ChEBI" id="CHEBI:28938"/>
        <dbReference type="ChEBI" id="CHEBI:57634"/>
        <dbReference type="ChEBI" id="CHEBI:75989"/>
        <dbReference type="EC" id="3.5.99.6"/>
    </reaction>
</comment>
<evidence type="ECO:0000313" key="5">
    <source>
        <dbReference type="EMBL" id="MFC0525388.1"/>
    </source>
</evidence>
<keyword evidence="2 3" id="KW-0119">Carbohydrate metabolism</keyword>
<keyword evidence="1 3" id="KW-0378">Hydrolase</keyword>
<evidence type="ECO:0000256" key="3">
    <source>
        <dbReference type="HAMAP-Rule" id="MF_01241"/>
    </source>
</evidence>
<dbReference type="PROSITE" id="PS01161">
    <property type="entry name" value="GLC_GALNAC_ISOMERASE"/>
    <property type="match status" value="1"/>
</dbReference>
<dbReference type="EC" id="3.5.99.6" evidence="3"/>
<name>A0ABV6LSZ9_9BACI</name>
<evidence type="ECO:0000256" key="1">
    <source>
        <dbReference type="ARBA" id="ARBA00022801"/>
    </source>
</evidence>
<feature type="active site" description="For ring-opening step" evidence="3">
    <location>
        <position position="136"/>
    </location>
</feature>
<dbReference type="GO" id="GO:0004342">
    <property type="term" value="F:glucosamine-6-phosphate deaminase activity"/>
    <property type="evidence" value="ECO:0007669"/>
    <property type="project" value="UniProtKB-EC"/>
</dbReference>
<evidence type="ECO:0000313" key="6">
    <source>
        <dbReference type="Proteomes" id="UP001589836"/>
    </source>
</evidence>
<comment type="function">
    <text evidence="3">Catalyzes the reversible isomerization-deamination of glucosamine 6-phosphate (GlcN6P) to form fructose 6-phosphate (Fru6P) and ammonium ion.</text>
</comment>
<organism evidence="5 6">
    <name type="scientific">Pontibacillus salicampi</name>
    <dbReference type="NCBI Taxonomy" id="1449801"/>
    <lineage>
        <taxon>Bacteria</taxon>
        <taxon>Bacillati</taxon>
        <taxon>Bacillota</taxon>
        <taxon>Bacilli</taxon>
        <taxon>Bacillales</taxon>
        <taxon>Bacillaceae</taxon>
        <taxon>Pontibacillus</taxon>
    </lineage>
</organism>
<dbReference type="PANTHER" id="PTHR11280">
    <property type="entry name" value="GLUCOSAMINE-6-PHOSPHATE ISOMERASE"/>
    <property type="match status" value="1"/>
</dbReference>
<dbReference type="NCBIfam" id="TIGR00502">
    <property type="entry name" value="nagB"/>
    <property type="match status" value="1"/>
</dbReference>
<proteinExistence type="inferred from homology"/>
<dbReference type="InterPro" id="IPR004547">
    <property type="entry name" value="Glucosamine6P_isomerase"/>
</dbReference>
<keyword evidence="6" id="KW-1185">Reference proteome</keyword>
<dbReference type="EMBL" id="JBHLTP010000013">
    <property type="protein sequence ID" value="MFC0525388.1"/>
    <property type="molecule type" value="Genomic_DNA"/>
</dbReference>
<evidence type="ECO:0000256" key="2">
    <source>
        <dbReference type="ARBA" id="ARBA00023277"/>
    </source>
</evidence>
<protein>
    <recommendedName>
        <fullName evidence="3">Glucosamine-6-phosphate deaminase</fullName>
        <ecNumber evidence="3">3.5.99.6</ecNumber>
    </recommendedName>
    <alternativeName>
        <fullName evidence="3">GlcN6P deaminase</fullName>
        <shortName evidence="3">GNPDA</shortName>
    </alternativeName>
    <alternativeName>
        <fullName evidence="3">Glucosamine-6-phosphate isomerase</fullName>
    </alternativeName>
</protein>
<dbReference type="InterPro" id="IPR037171">
    <property type="entry name" value="NagB/RpiA_transferase-like"/>
</dbReference>
<accession>A0ABV6LSZ9</accession>
<dbReference type="RefSeq" id="WP_377350605.1">
    <property type="nucleotide sequence ID" value="NZ_JBHLTP010000013.1"/>
</dbReference>
<dbReference type="HAMAP" id="MF_01241">
    <property type="entry name" value="GlcN6P_deamin"/>
    <property type="match status" value="1"/>
</dbReference>
<comment type="similarity">
    <text evidence="3">Belongs to the glucosamine/galactosamine-6-phosphate isomerase family. NagB subfamily.</text>
</comment>
<comment type="pathway">
    <text evidence="3">Amino-sugar metabolism; N-acetylneuraminate degradation; D-fructose 6-phosphate from N-acetylneuraminate: step 5/5.</text>
</comment>
<feature type="active site" description="Proton acceptor; for enolization step" evidence="3">
    <location>
        <position position="67"/>
    </location>
</feature>
<evidence type="ECO:0000259" key="4">
    <source>
        <dbReference type="Pfam" id="PF01182"/>
    </source>
</evidence>
<reference evidence="5 6" key="1">
    <citation type="submission" date="2024-09" db="EMBL/GenBank/DDBJ databases">
        <authorList>
            <person name="Sun Q."/>
            <person name="Mori K."/>
        </authorList>
    </citation>
    <scope>NUCLEOTIDE SEQUENCE [LARGE SCALE GENOMIC DNA]</scope>
    <source>
        <strain evidence="5 6">NCAIM B.02529</strain>
    </source>
</reference>
<dbReference type="InterPro" id="IPR018321">
    <property type="entry name" value="Glucosamine6P_isomerase_CS"/>
</dbReference>
<dbReference type="Gene3D" id="3.40.50.1360">
    <property type="match status" value="1"/>
</dbReference>
<feature type="domain" description="Glucosamine/galactosamine-6-phosphate isomerase" evidence="4">
    <location>
        <begin position="10"/>
        <end position="226"/>
    </location>
</feature>
<sequence length="238" mass="26640">MKIYVTKNKDEMNQKAAELMLERIRKNPSTTLGLATGGTPEATYEYLVEDFQKQGTSYEHITTYNLDEYVGLSKDNPNSYHAYMQEHLFQHINIPLENTHIPNGLAEDLDTECDRYDTHIHGHGGIDLQLLGIGENGHIGFNEPGTSFGSRTHVVELAESTREANARFFDSIEAVPTHAITMGIQTILKAREIMLLISGERKRDALHRLLHGGISEDFPASALKDHPNLTVITDEDAL</sequence>
<dbReference type="SUPFAM" id="SSF100950">
    <property type="entry name" value="NagB/RpiA/CoA transferase-like"/>
    <property type="match status" value="1"/>
</dbReference>
<dbReference type="InterPro" id="IPR006148">
    <property type="entry name" value="Glc/Gal-6P_isomerase"/>
</dbReference>
<feature type="active site" description="Proton acceptor; for ring-opening step" evidence="3">
    <location>
        <position position="138"/>
    </location>
</feature>
<gene>
    <name evidence="3 5" type="primary">nagB</name>
    <name evidence="5" type="ORF">ACFFGV_17530</name>
</gene>
<comment type="caution">
    <text evidence="3">Lacks conserved residue(s) required for the propagation of feature annotation.</text>
</comment>
<dbReference type="Pfam" id="PF01182">
    <property type="entry name" value="Glucosamine_iso"/>
    <property type="match status" value="1"/>
</dbReference>
<comment type="caution">
    <text evidence="5">The sequence shown here is derived from an EMBL/GenBank/DDBJ whole genome shotgun (WGS) entry which is preliminary data.</text>
</comment>
<dbReference type="CDD" id="cd01399">
    <property type="entry name" value="GlcN6P_deaminase"/>
    <property type="match status" value="1"/>
</dbReference>
<dbReference type="Proteomes" id="UP001589836">
    <property type="component" value="Unassembled WGS sequence"/>
</dbReference>
<feature type="active site" description="For ring-opening step" evidence="3">
    <location>
        <position position="143"/>
    </location>
</feature>